<gene>
    <name evidence="2" type="ORF">LCGC14_3128040</name>
</gene>
<feature type="region of interest" description="Disordered" evidence="1">
    <location>
        <begin position="78"/>
        <end position="128"/>
    </location>
</feature>
<evidence type="ECO:0000256" key="1">
    <source>
        <dbReference type="SAM" id="MobiDB-lite"/>
    </source>
</evidence>
<feature type="region of interest" description="Disordered" evidence="1">
    <location>
        <begin position="1"/>
        <end position="24"/>
    </location>
</feature>
<proteinExistence type="predicted"/>
<feature type="compositionally biased region" description="Polar residues" evidence="1">
    <location>
        <begin position="9"/>
        <end position="22"/>
    </location>
</feature>
<comment type="caution">
    <text evidence="2">The sequence shown here is derived from an EMBL/GenBank/DDBJ whole genome shotgun (WGS) entry which is preliminary data.</text>
</comment>
<reference evidence="2" key="1">
    <citation type="journal article" date="2015" name="Nature">
        <title>Complex archaea that bridge the gap between prokaryotes and eukaryotes.</title>
        <authorList>
            <person name="Spang A."/>
            <person name="Saw J.H."/>
            <person name="Jorgensen S.L."/>
            <person name="Zaremba-Niedzwiedzka K."/>
            <person name="Martijn J."/>
            <person name="Lind A.E."/>
            <person name="van Eijk R."/>
            <person name="Schleper C."/>
            <person name="Guy L."/>
            <person name="Ettema T.J."/>
        </authorList>
    </citation>
    <scope>NUCLEOTIDE SEQUENCE</scope>
</reference>
<organism evidence="2">
    <name type="scientific">marine sediment metagenome</name>
    <dbReference type="NCBI Taxonomy" id="412755"/>
    <lineage>
        <taxon>unclassified sequences</taxon>
        <taxon>metagenomes</taxon>
        <taxon>ecological metagenomes</taxon>
    </lineage>
</organism>
<accession>A0A0F8W0H0</accession>
<feature type="non-terminal residue" evidence="2">
    <location>
        <position position="1"/>
    </location>
</feature>
<name>A0A0F8W0H0_9ZZZZ</name>
<evidence type="ECO:0000313" key="2">
    <source>
        <dbReference type="EMBL" id="KKK50137.1"/>
    </source>
</evidence>
<protein>
    <submittedName>
        <fullName evidence="2">Uncharacterized protein</fullName>
    </submittedName>
</protein>
<dbReference type="AlphaFoldDB" id="A0A0F8W0H0"/>
<dbReference type="EMBL" id="LAZR01068174">
    <property type="protein sequence ID" value="KKK50137.1"/>
    <property type="molecule type" value="Genomic_DNA"/>
</dbReference>
<sequence length="128" mass="14216">RQEWDKRQQQTVADAQTEQASGWMQGDVKRGLKIARLKVEDVPGIPPEATWGTVEGWQRASAAIDNASDKLGVEETARPASDLLAPDIMTPQPAPSEDWDSIRNRVADGSASRSDQATYKRMRRERGL</sequence>